<reference evidence="1" key="1">
    <citation type="submission" date="2020-02" db="EMBL/GenBank/DDBJ databases">
        <authorList>
            <person name="Meier V. D."/>
        </authorList>
    </citation>
    <scope>NUCLEOTIDE SEQUENCE</scope>
    <source>
        <strain evidence="1">AVDCRST_MAG94</strain>
    </source>
</reference>
<protein>
    <submittedName>
        <fullName evidence="1">Uncharacterized protein</fullName>
    </submittedName>
</protein>
<gene>
    <name evidence="1" type="ORF">AVDCRST_MAG94-2693</name>
</gene>
<name>A0A6J4M5W2_9CYAN</name>
<dbReference type="AlphaFoldDB" id="A0A6J4M5W2"/>
<proteinExistence type="predicted"/>
<dbReference type="EMBL" id="CADCTY010000943">
    <property type="protein sequence ID" value="CAA9349023.1"/>
    <property type="molecule type" value="Genomic_DNA"/>
</dbReference>
<accession>A0A6J4M5W2</accession>
<sequence length="186" mass="20911">MNTAFRIQLKHTFWKKSVKTVAHDRFNVKATRKATFFTRRYAVLLAGACLLTTAIAHHGKSKVAQCNQLVAIVNKVAEARPERIGRTIAEDNRLLLRTAIKLDSYADDLAGIEFSNKQIQVLQTQFIKLYRDTSKASGAVVSAPVTNLQSVQKANRTFIAIQEQEGPLVQETNQYCQSDEWSFPTI</sequence>
<organism evidence="1">
    <name type="scientific">uncultured Leptolyngbya sp</name>
    <dbReference type="NCBI Taxonomy" id="332963"/>
    <lineage>
        <taxon>Bacteria</taxon>
        <taxon>Bacillati</taxon>
        <taxon>Cyanobacteriota</taxon>
        <taxon>Cyanophyceae</taxon>
        <taxon>Leptolyngbyales</taxon>
        <taxon>Leptolyngbyaceae</taxon>
        <taxon>Leptolyngbya group</taxon>
        <taxon>Leptolyngbya</taxon>
        <taxon>environmental samples</taxon>
    </lineage>
</organism>
<evidence type="ECO:0000313" key="1">
    <source>
        <dbReference type="EMBL" id="CAA9349023.1"/>
    </source>
</evidence>